<dbReference type="Gene3D" id="3.40.430.10">
    <property type="entry name" value="Dihydrofolate Reductase, subunit A"/>
    <property type="match status" value="1"/>
</dbReference>
<evidence type="ECO:0000256" key="1">
    <source>
        <dbReference type="ARBA" id="ARBA00004903"/>
    </source>
</evidence>
<dbReference type="PANTHER" id="PTHR48069">
    <property type="entry name" value="DIHYDROFOLATE REDUCTASE"/>
    <property type="match status" value="1"/>
</dbReference>
<dbReference type="PATRIC" id="fig|866536.3.peg.3680"/>
<dbReference type="InterPro" id="IPR001796">
    <property type="entry name" value="DHFR_dom"/>
</dbReference>
<dbReference type="PANTHER" id="PTHR48069:SF3">
    <property type="entry name" value="DIHYDROFOLATE REDUCTASE"/>
    <property type="match status" value="1"/>
</dbReference>
<accession>I3Z9Y2</accession>
<evidence type="ECO:0000256" key="8">
    <source>
        <dbReference type="PIRNR" id="PIRNR000194"/>
    </source>
</evidence>
<dbReference type="GO" id="GO:0006730">
    <property type="term" value="P:one-carbon metabolic process"/>
    <property type="evidence" value="ECO:0007669"/>
    <property type="project" value="UniProtKB-KW"/>
</dbReference>
<comment type="catalytic activity">
    <reaction evidence="8">
        <text>(6S)-5,6,7,8-tetrahydrofolate + NADP(+) = 7,8-dihydrofolate + NADPH + H(+)</text>
        <dbReference type="Rhea" id="RHEA:15009"/>
        <dbReference type="ChEBI" id="CHEBI:15378"/>
        <dbReference type="ChEBI" id="CHEBI:57451"/>
        <dbReference type="ChEBI" id="CHEBI:57453"/>
        <dbReference type="ChEBI" id="CHEBI:57783"/>
        <dbReference type="ChEBI" id="CHEBI:58349"/>
        <dbReference type="EC" id="1.5.1.3"/>
    </reaction>
</comment>
<dbReference type="GO" id="GO:0046655">
    <property type="term" value="P:folic acid metabolic process"/>
    <property type="evidence" value="ECO:0007669"/>
    <property type="project" value="TreeGrafter"/>
</dbReference>
<dbReference type="InterPro" id="IPR012259">
    <property type="entry name" value="DHFR"/>
</dbReference>
<keyword evidence="5 8" id="KW-0521">NADP</keyword>
<dbReference type="GO" id="GO:0046654">
    <property type="term" value="P:tetrahydrofolate biosynthetic process"/>
    <property type="evidence" value="ECO:0007669"/>
    <property type="project" value="UniProtKB-UniPathway"/>
</dbReference>
<dbReference type="Pfam" id="PF00186">
    <property type="entry name" value="DHFR_1"/>
    <property type="match status" value="1"/>
</dbReference>
<evidence type="ECO:0000256" key="4">
    <source>
        <dbReference type="ARBA" id="ARBA00022563"/>
    </source>
</evidence>
<dbReference type="UniPathway" id="UPA00077">
    <property type="reaction ID" value="UER00158"/>
</dbReference>
<evidence type="ECO:0000256" key="3">
    <source>
        <dbReference type="ARBA" id="ARBA00012856"/>
    </source>
</evidence>
<dbReference type="InterPro" id="IPR024072">
    <property type="entry name" value="DHFR-like_dom_sf"/>
</dbReference>
<evidence type="ECO:0000256" key="2">
    <source>
        <dbReference type="ARBA" id="ARBA00009539"/>
    </source>
</evidence>
<evidence type="ECO:0000313" key="10">
    <source>
        <dbReference type="EMBL" id="AFL86050.1"/>
    </source>
</evidence>
<name>I3Z9Y2_BELBD</name>
<comment type="pathway">
    <text evidence="1 8">Cofactor biosynthesis; tetrahydrofolate biosynthesis; 5,6,7,8-tetrahydrofolate from 7,8-dihydrofolate: step 1/1.</text>
</comment>
<evidence type="ECO:0000256" key="5">
    <source>
        <dbReference type="ARBA" id="ARBA00022857"/>
    </source>
</evidence>
<protein>
    <recommendedName>
        <fullName evidence="3 8">Dihydrofolate reductase</fullName>
        <ecNumber evidence="3 8">1.5.1.3</ecNumber>
    </recommendedName>
</protein>
<proteinExistence type="inferred from homology"/>
<dbReference type="FunFam" id="3.40.430.10:FF:000001">
    <property type="entry name" value="Dihydrofolate reductase"/>
    <property type="match status" value="1"/>
</dbReference>
<keyword evidence="6 8" id="KW-0560">Oxidoreductase</keyword>
<comment type="similarity">
    <text evidence="2 8">Belongs to the dihydrofolate reductase family.</text>
</comment>
<gene>
    <name evidence="10" type="ordered locus">Belba_3552</name>
</gene>
<dbReference type="GO" id="GO:0070401">
    <property type="term" value="F:NADP+ binding"/>
    <property type="evidence" value="ECO:0007669"/>
    <property type="project" value="UniProtKB-ARBA"/>
</dbReference>
<reference evidence="11" key="1">
    <citation type="submission" date="2012-06" db="EMBL/GenBank/DDBJ databases">
        <title>The complete genome of Belliella baltica DSM 15883.</title>
        <authorList>
            <person name="Lucas S."/>
            <person name="Copeland A."/>
            <person name="Lapidus A."/>
            <person name="Goodwin L."/>
            <person name="Pitluck S."/>
            <person name="Peters L."/>
            <person name="Mikhailova N."/>
            <person name="Davenport K."/>
            <person name="Kyrpides N."/>
            <person name="Mavromatis K."/>
            <person name="Pagani I."/>
            <person name="Ivanova N."/>
            <person name="Ovchinnikova G."/>
            <person name="Zeytun A."/>
            <person name="Detter J.C."/>
            <person name="Han C."/>
            <person name="Land M."/>
            <person name="Hauser L."/>
            <person name="Markowitz V."/>
            <person name="Cheng J.-F."/>
            <person name="Hugenholtz P."/>
            <person name="Woyke T."/>
            <person name="Wu D."/>
            <person name="Tindall B."/>
            <person name="Pomrenke H."/>
            <person name="Brambilla E."/>
            <person name="Klenk H.-P."/>
            <person name="Eisen J.A."/>
        </authorList>
    </citation>
    <scope>NUCLEOTIDE SEQUENCE [LARGE SCALE GENOMIC DNA]</scope>
    <source>
        <strain evidence="11">DSM 15883 / CIP 108006 / LMG 21964 / BA134</strain>
    </source>
</reference>
<dbReference type="KEGG" id="bbd:Belba_3552"/>
<evidence type="ECO:0000259" key="9">
    <source>
        <dbReference type="PROSITE" id="PS51330"/>
    </source>
</evidence>
<dbReference type="Proteomes" id="UP000006050">
    <property type="component" value="Chromosome"/>
</dbReference>
<dbReference type="HOGENOM" id="CLU_043966_5_1_10"/>
<dbReference type="PIRSF" id="PIRSF000194">
    <property type="entry name" value="DHFR"/>
    <property type="match status" value="1"/>
</dbReference>
<keyword evidence="11" id="KW-1185">Reference proteome</keyword>
<feature type="domain" description="DHFR" evidence="9">
    <location>
        <begin position="11"/>
        <end position="172"/>
    </location>
</feature>
<sequence>MYAKLTKKALKISLIVAKAHNNVIGKDNQLIWRLHSDLKLFKKITTGHHIIMGRKTYESMGKPLPNRTSIVITRNKNFEVPEGHHVVHSLDEAIRLCISKNLDQIYIIGGAQIYSESIPLCDEMLITEVDANPEGDAFFPEFSLLEWRKEQSEQFSKDDKNEFNFEFVTYKRVKS</sequence>
<dbReference type="PROSITE" id="PS51330">
    <property type="entry name" value="DHFR_2"/>
    <property type="match status" value="1"/>
</dbReference>
<dbReference type="EC" id="1.5.1.3" evidence="3 8"/>
<dbReference type="eggNOG" id="COG0262">
    <property type="taxonomic scope" value="Bacteria"/>
</dbReference>
<evidence type="ECO:0000313" key="11">
    <source>
        <dbReference type="Proteomes" id="UP000006050"/>
    </source>
</evidence>
<dbReference type="AlphaFoldDB" id="I3Z9Y2"/>
<evidence type="ECO:0000256" key="7">
    <source>
        <dbReference type="ARBA" id="ARBA00025067"/>
    </source>
</evidence>
<dbReference type="STRING" id="866536.Belba_3552"/>
<keyword evidence="4 8" id="KW-0554">One-carbon metabolism</keyword>
<comment type="function">
    <text evidence="7 8">Key enzyme in folate metabolism. Catalyzes an essential reaction for de novo glycine and purine synthesis, and for DNA precursor synthesis.</text>
</comment>
<dbReference type="GO" id="GO:0004146">
    <property type="term" value="F:dihydrofolate reductase activity"/>
    <property type="evidence" value="ECO:0007669"/>
    <property type="project" value="UniProtKB-EC"/>
</dbReference>
<dbReference type="GO" id="GO:0046452">
    <property type="term" value="P:dihydrofolate metabolic process"/>
    <property type="evidence" value="ECO:0007669"/>
    <property type="project" value="TreeGrafter"/>
</dbReference>
<dbReference type="SUPFAM" id="SSF53597">
    <property type="entry name" value="Dihydrofolate reductase-like"/>
    <property type="match status" value="1"/>
</dbReference>
<dbReference type="EMBL" id="CP003281">
    <property type="protein sequence ID" value="AFL86050.1"/>
    <property type="molecule type" value="Genomic_DNA"/>
</dbReference>
<dbReference type="PRINTS" id="PR00070">
    <property type="entry name" value="DHFR"/>
</dbReference>
<evidence type="ECO:0000256" key="6">
    <source>
        <dbReference type="ARBA" id="ARBA00023002"/>
    </source>
</evidence>
<dbReference type="GO" id="GO:0005829">
    <property type="term" value="C:cytosol"/>
    <property type="evidence" value="ECO:0007669"/>
    <property type="project" value="TreeGrafter"/>
</dbReference>
<dbReference type="CDD" id="cd00209">
    <property type="entry name" value="DHFR"/>
    <property type="match status" value="1"/>
</dbReference>
<organism evidence="10 11">
    <name type="scientific">Belliella baltica (strain DSM 15883 / CIP 108006 / LMG 21964 / BA134)</name>
    <dbReference type="NCBI Taxonomy" id="866536"/>
    <lineage>
        <taxon>Bacteria</taxon>
        <taxon>Pseudomonadati</taxon>
        <taxon>Bacteroidota</taxon>
        <taxon>Cytophagia</taxon>
        <taxon>Cytophagales</taxon>
        <taxon>Cyclobacteriaceae</taxon>
        <taxon>Belliella</taxon>
    </lineage>
</organism>